<protein>
    <submittedName>
        <fullName evidence="6">Putative TetR-family transcriptional regulator</fullName>
    </submittedName>
</protein>
<dbReference type="InterPro" id="IPR009057">
    <property type="entry name" value="Homeodomain-like_sf"/>
</dbReference>
<dbReference type="InterPro" id="IPR001647">
    <property type="entry name" value="HTH_TetR"/>
</dbReference>
<dbReference type="SUPFAM" id="SSF46689">
    <property type="entry name" value="Homeodomain-like"/>
    <property type="match status" value="1"/>
</dbReference>
<feature type="domain" description="HTH tetR-type" evidence="4">
    <location>
        <begin position="15"/>
        <end position="57"/>
    </location>
</feature>
<dbReference type="PANTHER" id="PTHR47506:SF3">
    <property type="entry name" value="HTH-TYPE TRANSCRIPTIONAL REGULATOR LMRA"/>
    <property type="match status" value="1"/>
</dbReference>
<evidence type="ECO:0000256" key="3">
    <source>
        <dbReference type="ARBA" id="ARBA00023163"/>
    </source>
</evidence>
<dbReference type="Proteomes" id="UP000444980">
    <property type="component" value="Unassembled WGS sequence"/>
</dbReference>
<evidence type="ECO:0000259" key="5">
    <source>
        <dbReference type="Pfam" id="PF21993"/>
    </source>
</evidence>
<reference evidence="7" key="1">
    <citation type="submission" date="2019-06" db="EMBL/GenBank/DDBJ databases">
        <title>Gordonia isolated from sludge of a wastewater treatment plant.</title>
        <authorList>
            <person name="Tamura T."/>
            <person name="Aoyama K."/>
            <person name="Kang Y."/>
            <person name="Saito S."/>
            <person name="Akiyama N."/>
            <person name="Yazawa K."/>
            <person name="Gonoi T."/>
            <person name="Mikami Y."/>
        </authorList>
    </citation>
    <scope>NUCLEOTIDE SEQUENCE [LARGE SCALE GENOMIC DNA]</scope>
    <source>
        <strain evidence="7">NBRC 107697</strain>
    </source>
</reference>
<keyword evidence="2" id="KW-0238">DNA-binding</keyword>
<name>A0A7M3SVL1_9ACTN</name>
<keyword evidence="3" id="KW-0804">Transcription</keyword>
<dbReference type="GO" id="GO:0003677">
    <property type="term" value="F:DNA binding"/>
    <property type="evidence" value="ECO:0007669"/>
    <property type="project" value="UniProtKB-KW"/>
</dbReference>
<evidence type="ECO:0000313" key="7">
    <source>
        <dbReference type="Proteomes" id="UP000444980"/>
    </source>
</evidence>
<feature type="domain" description="Transcriptional regulator LmrA/YxaF-like C-terminal" evidence="5">
    <location>
        <begin position="82"/>
        <end position="182"/>
    </location>
</feature>
<comment type="caution">
    <text evidence="6">The sequence shown here is derived from an EMBL/GenBank/DDBJ whole genome shotgun (WGS) entry which is preliminary data.</text>
</comment>
<dbReference type="Pfam" id="PF21993">
    <property type="entry name" value="TetR_C_13_2"/>
    <property type="match status" value="1"/>
</dbReference>
<evidence type="ECO:0000259" key="4">
    <source>
        <dbReference type="Pfam" id="PF00440"/>
    </source>
</evidence>
<evidence type="ECO:0000256" key="2">
    <source>
        <dbReference type="ARBA" id="ARBA00023125"/>
    </source>
</evidence>
<dbReference type="AlphaFoldDB" id="A0A7M3SVL1"/>
<accession>A0A7M3SVL1</accession>
<keyword evidence="1" id="KW-0805">Transcription regulation</keyword>
<dbReference type="InterPro" id="IPR054156">
    <property type="entry name" value="YxaF_TetR_C"/>
</dbReference>
<dbReference type="Gene3D" id="1.10.357.10">
    <property type="entry name" value="Tetracycline Repressor, domain 2"/>
    <property type="match status" value="1"/>
</dbReference>
<evidence type="ECO:0000313" key="6">
    <source>
        <dbReference type="EMBL" id="GED96685.1"/>
    </source>
</evidence>
<dbReference type="PANTHER" id="PTHR47506">
    <property type="entry name" value="TRANSCRIPTIONAL REGULATORY PROTEIN"/>
    <property type="match status" value="1"/>
</dbReference>
<dbReference type="InterPro" id="IPR036271">
    <property type="entry name" value="Tet_transcr_reg_TetR-rel_C_sf"/>
</dbReference>
<dbReference type="Pfam" id="PF00440">
    <property type="entry name" value="TetR_N"/>
    <property type="match status" value="1"/>
</dbReference>
<keyword evidence="7" id="KW-1185">Reference proteome</keyword>
<evidence type="ECO:0000256" key="1">
    <source>
        <dbReference type="ARBA" id="ARBA00023015"/>
    </source>
</evidence>
<gene>
    <name evidence="6" type="ORF">nbrc107697_07240</name>
</gene>
<organism evidence="6 7">
    <name type="scientific">Gordonia crocea</name>
    <dbReference type="NCBI Taxonomy" id="589162"/>
    <lineage>
        <taxon>Bacteria</taxon>
        <taxon>Bacillati</taxon>
        <taxon>Actinomycetota</taxon>
        <taxon>Actinomycetes</taxon>
        <taxon>Mycobacteriales</taxon>
        <taxon>Gordoniaceae</taxon>
        <taxon>Gordonia</taxon>
    </lineage>
</organism>
<dbReference type="EMBL" id="BJOU01000001">
    <property type="protein sequence ID" value="GED96685.1"/>
    <property type="molecule type" value="Genomic_DNA"/>
</dbReference>
<proteinExistence type="predicted"/>
<dbReference type="SUPFAM" id="SSF48498">
    <property type="entry name" value="Tetracyclin repressor-like, C-terminal domain"/>
    <property type="match status" value="1"/>
</dbReference>
<sequence>MADPGSGGGVRDRMIAAAADLIGRDGVAAASIGKVLTASRAPRGSIYHHFPQGRTELMTAGVRHAGSVMKRRIVDADGGARPSDRIREIGDFWRRLLVATDFEFGCPVLAGGLAHTTDPEVAAEAGAILEDWQLGIADKLVDDGVDPARAGSLSALVLSAVEGAVGLCQALRSTEPLDRVVDELGRVCDAAAEG</sequence>